<name>A0AAF3F5Z7_9BILA</name>
<dbReference type="SUPFAM" id="SSF56436">
    <property type="entry name" value="C-type lectin-like"/>
    <property type="match status" value="2"/>
</dbReference>
<dbReference type="PROSITE" id="PS50041">
    <property type="entry name" value="C_TYPE_LECTIN_2"/>
    <property type="match status" value="2"/>
</dbReference>
<dbReference type="PANTHER" id="PTHR22803">
    <property type="entry name" value="MANNOSE, PHOSPHOLIPASE, LECTIN RECEPTOR RELATED"/>
    <property type="match status" value="1"/>
</dbReference>
<dbReference type="InterPro" id="IPR016186">
    <property type="entry name" value="C-type_lectin-like/link_sf"/>
</dbReference>
<feature type="domain" description="C-type lectin" evidence="2">
    <location>
        <begin position="164"/>
        <end position="288"/>
    </location>
</feature>
<accession>A0AAF3F5Z7</accession>
<dbReference type="Gene3D" id="3.10.100.10">
    <property type="entry name" value="Mannose-Binding Protein A, subunit A"/>
    <property type="match status" value="2"/>
</dbReference>
<keyword evidence="1" id="KW-0732">Signal</keyword>
<feature type="domain" description="C-type lectin" evidence="2">
    <location>
        <begin position="31"/>
        <end position="147"/>
    </location>
</feature>
<reference evidence="4" key="1">
    <citation type="submission" date="2024-02" db="UniProtKB">
        <authorList>
            <consortium name="WormBaseParasite"/>
        </authorList>
    </citation>
    <scope>IDENTIFICATION</scope>
</reference>
<dbReference type="InterPro" id="IPR016187">
    <property type="entry name" value="CTDL_fold"/>
</dbReference>
<dbReference type="WBParaSite" id="MBELARI_LOCUS2226">
    <property type="protein sequence ID" value="MBELARI_LOCUS2226"/>
    <property type="gene ID" value="MBELARI_LOCUS2226"/>
</dbReference>
<evidence type="ECO:0000313" key="4">
    <source>
        <dbReference type="WBParaSite" id="MBELARI_LOCUS2226"/>
    </source>
</evidence>
<feature type="signal peptide" evidence="1">
    <location>
        <begin position="1"/>
        <end position="19"/>
    </location>
</feature>
<dbReference type="AlphaFoldDB" id="A0AAF3F5Z7"/>
<dbReference type="InterPro" id="IPR050111">
    <property type="entry name" value="C-type_lectin/snaclec_domain"/>
</dbReference>
<organism evidence="3 4">
    <name type="scientific">Mesorhabditis belari</name>
    <dbReference type="NCBI Taxonomy" id="2138241"/>
    <lineage>
        <taxon>Eukaryota</taxon>
        <taxon>Metazoa</taxon>
        <taxon>Ecdysozoa</taxon>
        <taxon>Nematoda</taxon>
        <taxon>Chromadorea</taxon>
        <taxon>Rhabditida</taxon>
        <taxon>Rhabditina</taxon>
        <taxon>Rhabditomorpha</taxon>
        <taxon>Rhabditoidea</taxon>
        <taxon>Rhabditidae</taxon>
        <taxon>Mesorhabditinae</taxon>
        <taxon>Mesorhabditis</taxon>
    </lineage>
</organism>
<proteinExistence type="predicted"/>
<sequence length="312" mass="35564">MHSFVYLLATVSILREAIGHVCPNGGDEITNTETCIYSVKQSLTHHDASHRCSMMSGKLAKILDANANAYIQKTILKRIGNSLSFIGVERKHGNRWTYSDGTPLTYQNWDKNQPNTSKNSTRCAMMSAKTGKWHATDCLASRPYVCSVDEDEIQCPDDWFYFKTTNYCYYLKNFTHPDGARWRLYNFATAEKDCQRMGAHLASIHSKAENDFVFDLVTSNVKSLSNVAPEYDNNPCYYQSAWIGYYGNGTLGTGIWTDVSEVDYVESSSPEPFNWVTSNDKSCDRRWWGWTVPEMGFARYVCKMASESRKDK</sequence>
<feature type="chain" id="PRO_5042011327" evidence="1">
    <location>
        <begin position="20"/>
        <end position="312"/>
    </location>
</feature>
<evidence type="ECO:0000313" key="3">
    <source>
        <dbReference type="Proteomes" id="UP000887575"/>
    </source>
</evidence>
<dbReference type="Pfam" id="PF00059">
    <property type="entry name" value="Lectin_C"/>
    <property type="match status" value="2"/>
</dbReference>
<dbReference type="SMART" id="SM00034">
    <property type="entry name" value="CLECT"/>
    <property type="match status" value="2"/>
</dbReference>
<evidence type="ECO:0000259" key="2">
    <source>
        <dbReference type="PROSITE" id="PS50041"/>
    </source>
</evidence>
<keyword evidence="3" id="KW-1185">Reference proteome</keyword>
<dbReference type="CDD" id="cd00037">
    <property type="entry name" value="CLECT"/>
    <property type="match status" value="1"/>
</dbReference>
<protein>
    <submittedName>
        <fullName evidence="4">C-type lectin domain-containing protein</fullName>
    </submittedName>
</protein>
<evidence type="ECO:0000256" key="1">
    <source>
        <dbReference type="SAM" id="SignalP"/>
    </source>
</evidence>
<dbReference type="InterPro" id="IPR001304">
    <property type="entry name" value="C-type_lectin-like"/>
</dbReference>
<dbReference type="Proteomes" id="UP000887575">
    <property type="component" value="Unassembled WGS sequence"/>
</dbReference>